<evidence type="ECO:0000313" key="6">
    <source>
        <dbReference type="EMBL" id="GIF83667.1"/>
    </source>
</evidence>
<dbReference type="InterPro" id="IPR000794">
    <property type="entry name" value="Beta-ketoacyl_synthase"/>
</dbReference>
<keyword evidence="2 4" id="KW-0808">Transferase</keyword>
<dbReference type="RefSeq" id="WP_203750825.1">
    <property type="nucleotide sequence ID" value="NZ_BONF01000030.1"/>
</dbReference>
<name>A0A8J3NK30_9ACTN</name>
<keyword evidence="7" id="KW-1185">Reference proteome</keyword>
<feature type="domain" description="Ketosynthase family 3 (KS3)" evidence="5">
    <location>
        <begin position="6"/>
        <end position="411"/>
    </location>
</feature>
<evidence type="ECO:0000256" key="2">
    <source>
        <dbReference type="ARBA" id="ARBA00022679"/>
    </source>
</evidence>
<dbReference type="AlphaFoldDB" id="A0A8J3NK30"/>
<evidence type="ECO:0000256" key="4">
    <source>
        <dbReference type="RuleBase" id="RU003694"/>
    </source>
</evidence>
<dbReference type="PROSITE" id="PS00606">
    <property type="entry name" value="KS3_1"/>
    <property type="match status" value="1"/>
</dbReference>
<evidence type="ECO:0000256" key="3">
    <source>
        <dbReference type="ARBA" id="ARBA00023315"/>
    </source>
</evidence>
<dbReference type="InterPro" id="IPR020841">
    <property type="entry name" value="PKS_Beta-ketoAc_synthase_dom"/>
</dbReference>
<organism evidence="6 7">
    <name type="scientific">Catellatospora bangladeshensis</name>
    <dbReference type="NCBI Taxonomy" id="310355"/>
    <lineage>
        <taxon>Bacteria</taxon>
        <taxon>Bacillati</taxon>
        <taxon>Actinomycetota</taxon>
        <taxon>Actinomycetes</taxon>
        <taxon>Micromonosporales</taxon>
        <taxon>Micromonosporaceae</taxon>
        <taxon>Catellatospora</taxon>
    </lineage>
</organism>
<dbReference type="PANTHER" id="PTHR11712:SF336">
    <property type="entry name" value="3-OXOACYL-[ACYL-CARRIER-PROTEIN] SYNTHASE, MITOCHONDRIAL"/>
    <property type="match status" value="1"/>
</dbReference>
<sequence>MPASAARTATITGMGVFTPVGRDLDQFFDALCVGRSGIVNPPEGHPTFGAVDAAAIAPPIEAIEVLPPLAARVVDRFLLMALAAADDAIRDAKIEIGTDVDPYRVGVVVSTGVGGMSTYEQQSFGWQARGGNAVSPLLYPGFLPNMASARIGIKYGIRGFSSSISTACAAGAHAIAEALRLIRDDECDVVICGGSEAPFGGTGVAAFGNARALAAGWADPAHASRPFDTRRNGFVLGEGAGIVVVESAEFAQARGARRYADLIGWGATTDAYHPTMPRPDGEAAAQAMRKALRSAGLAPGDVKYVNAHGTSTKLGDQVESTAIRAAFGDSPAVSSTKGVTGHLLGAAGAIESIATVLAVERGMMPATANLEEPDPLCDVDHVVKTRIGPVGAALSNSFAFGGHNVSLVFATAGATAG</sequence>
<dbReference type="Pfam" id="PF00109">
    <property type="entry name" value="ketoacyl-synt"/>
    <property type="match status" value="1"/>
</dbReference>
<dbReference type="FunFam" id="3.40.47.10:FF:000029">
    <property type="entry name" value="3-oxoacyl-[acyl-carrier-protein] synthase 1"/>
    <property type="match status" value="1"/>
</dbReference>
<proteinExistence type="inferred from homology"/>
<dbReference type="PROSITE" id="PS52004">
    <property type="entry name" value="KS3_2"/>
    <property type="match status" value="1"/>
</dbReference>
<protein>
    <submittedName>
        <fullName evidence="6">3-oxoacyl-[acyl-carrier-protein] synthase 2</fullName>
    </submittedName>
</protein>
<dbReference type="GO" id="GO:0004315">
    <property type="term" value="F:3-oxoacyl-[acyl-carrier-protein] synthase activity"/>
    <property type="evidence" value="ECO:0007669"/>
    <property type="project" value="InterPro"/>
</dbReference>
<dbReference type="GO" id="GO:0006633">
    <property type="term" value="P:fatty acid biosynthetic process"/>
    <property type="evidence" value="ECO:0007669"/>
    <property type="project" value="InterPro"/>
</dbReference>
<reference evidence="6 7" key="1">
    <citation type="submission" date="2021-01" db="EMBL/GenBank/DDBJ databases">
        <title>Whole genome shotgun sequence of Catellatospora bangladeshensis NBRC 107357.</title>
        <authorList>
            <person name="Komaki H."/>
            <person name="Tamura T."/>
        </authorList>
    </citation>
    <scope>NUCLEOTIDE SEQUENCE [LARGE SCALE GENOMIC DNA]</scope>
    <source>
        <strain evidence="6 7">NBRC 107357</strain>
    </source>
</reference>
<evidence type="ECO:0000259" key="5">
    <source>
        <dbReference type="PROSITE" id="PS52004"/>
    </source>
</evidence>
<comment type="similarity">
    <text evidence="1 4">Belongs to the thiolase-like superfamily. Beta-ketoacyl-ACP synthases family.</text>
</comment>
<accession>A0A8J3NK30</accession>
<dbReference type="SUPFAM" id="SSF53901">
    <property type="entry name" value="Thiolase-like"/>
    <property type="match status" value="2"/>
</dbReference>
<dbReference type="InterPro" id="IPR014031">
    <property type="entry name" value="Ketoacyl_synth_C"/>
</dbReference>
<dbReference type="Pfam" id="PF02801">
    <property type="entry name" value="Ketoacyl-synt_C"/>
    <property type="match status" value="1"/>
</dbReference>
<dbReference type="NCBIfam" id="NF005589">
    <property type="entry name" value="PRK07314.1"/>
    <property type="match status" value="1"/>
</dbReference>
<dbReference type="Proteomes" id="UP000601223">
    <property type="component" value="Unassembled WGS sequence"/>
</dbReference>
<dbReference type="SMART" id="SM00825">
    <property type="entry name" value="PKS_KS"/>
    <property type="match status" value="1"/>
</dbReference>
<dbReference type="InterPro" id="IPR014030">
    <property type="entry name" value="Ketoacyl_synth_N"/>
</dbReference>
<keyword evidence="3" id="KW-0012">Acyltransferase</keyword>
<comment type="caution">
    <text evidence="6">The sequence shown here is derived from an EMBL/GenBank/DDBJ whole genome shotgun (WGS) entry which is preliminary data.</text>
</comment>
<dbReference type="Gene3D" id="3.40.47.10">
    <property type="match status" value="2"/>
</dbReference>
<dbReference type="PANTHER" id="PTHR11712">
    <property type="entry name" value="POLYKETIDE SYNTHASE-RELATED"/>
    <property type="match status" value="1"/>
</dbReference>
<dbReference type="InterPro" id="IPR018201">
    <property type="entry name" value="Ketoacyl_synth_AS"/>
</dbReference>
<dbReference type="CDD" id="cd00834">
    <property type="entry name" value="KAS_I_II"/>
    <property type="match status" value="1"/>
</dbReference>
<dbReference type="EMBL" id="BONF01000030">
    <property type="protein sequence ID" value="GIF83667.1"/>
    <property type="molecule type" value="Genomic_DNA"/>
</dbReference>
<evidence type="ECO:0000313" key="7">
    <source>
        <dbReference type="Proteomes" id="UP000601223"/>
    </source>
</evidence>
<dbReference type="InterPro" id="IPR016039">
    <property type="entry name" value="Thiolase-like"/>
</dbReference>
<evidence type="ECO:0000256" key="1">
    <source>
        <dbReference type="ARBA" id="ARBA00008467"/>
    </source>
</evidence>
<gene>
    <name evidence="6" type="ORF">Cba03nite_50160</name>
</gene>